<keyword evidence="1" id="KW-0732">Signal</keyword>
<name>A0ABR1FSC1_AURAN</name>
<accession>A0ABR1FSC1</accession>
<evidence type="ECO:0000313" key="3">
    <source>
        <dbReference type="Proteomes" id="UP001363151"/>
    </source>
</evidence>
<feature type="signal peptide" evidence="1">
    <location>
        <begin position="1"/>
        <end position="18"/>
    </location>
</feature>
<gene>
    <name evidence="2" type="ORF">SO694_00096070</name>
</gene>
<dbReference type="EMBL" id="JBBJCI010000252">
    <property type="protein sequence ID" value="KAK7237352.1"/>
    <property type="molecule type" value="Genomic_DNA"/>
</dbReference>
<organism evidence="2 3">
    <name type="scientific">Aureococcus anophagefferens</name>
    <name type="common">Harmful bloom alga</name>
    <dbReference type="NCBI Taxonomy" id="44056"/>
    <lineage>
        <taxon>Eukaryota</taxon>
        <taxon>Sar</taxon>
        <taxon>Stramenopiles</taxon>
        <taxon>Ochrophyta</taxon>
        <taxon>Pelagophyceae</taxon>
        <taxon>Pelagomonadales</taxon>
        <taxon>Pelagomonadaceae</taxon>
        <taxon>Aureococcus</taxon>
    </lineage>
</organism>
<evidence type="ECO:0000313" key="2">
    <source>
        <dbReference type="EMBL" id="KAK7237352.1"/>
    </source>
</evidence>
<sequence>MRHSMRCAGCCVVALAAAARVHEPSLWRGHLGAPGGSTYAKIFGPGGWYADPLLWGSGDDLGCMGAPAASGRQIFLPETHENGSVAIPRRAGDVRCYAKTKARGSARPEPAPARCGAYVGGPGGGSRVAVTVNGELQRMDPNSTVAARVVGPYARAGLDVVVFLTLQSRRPKTRGGEWHSHRFKTIPSYDEDEERAVLQRLVDLFLAHGACGVETRLYDLARRPPQMPSSFSGANPGKSLKKARFQLVWPSYALHLLVHSAVWADVERYERATTSAFDFVVKMRADAGWLADAPAPGVTLEGSAVVVKECLDWGGLNDKLAIVPRKYAAPWMRLLEAYYDDVAADYKNSEQFQLRLAHAFHVPVRKEPTALAMQDFYFWLPDARGRPGCFPWNYAGLKPNGHCLCVADRECAAVGDRLCAGQRPLGNDARPGA</sequence>
<reference evidence="2 3" key="1">
    <citation type="submission" date="2024-03" db="EMBL/GenBank/DDBJ databases">
        <title>Aureococcus anophagefferens CCMP1851 and Kratosvirus quantuckense: Draft genome of a second virus-susceptible host strain in the model system.</title>
        <authorList>
            <person name="Chase E."/>
            <person name="Truchon A.R."/>
            <person name="Schepens W."/>
            <person name="Wilhelm S.W."/>
        </authorList>
    </citation>
    <scope>NUCLEOTIDE SEQUENCE [LARGE SCALE GENOMIC DNA]</scope>
    <source>
        <strain evidence="2 3">CCMP1851</strain>
    </source>
</reference>
<keyword evidence="3" id="KW-1185">Reference proteome</keyword>
<dbReference type="Proteomes" id="UP001363151">
    <property type="component" value="Unassembled WGS sequence"/>
</dbReference>
<protein>
    <submittedName>
        <fullName evidence="2">Uncharacterized protein</fullName>
    </submittedName>
</protein>
<feature type="chain" id="PRO_5045873406" evidence="1">
    <location>
        <begin position="19"/>
        <end position="433"/>
    </location>
</feature>
<proteinExistence type="predicted"/>
<evidence type="ECO:0000256" key="1">
    <source>
        <dbReference type="SAM" id="SignalP"/>
    </source>
</evidence>
<comment type="caution">
    <text evidence="2">The sequence shown here is derived from an EMBL/GenBank/DDBJ whole genome shotgun (WGS) entry which is preliminary data.</text>
</comment>